<proteinExistence type="predicted"/>
<dbReference type="EMBL" id="BK014649">
    <property type="protein sequence ID" value="DAD65824.1"/>
    <property type="molecule type" value="Genomic_DNA"/>
</dbReference>
<accession>A0A8S5L7B3</accession>
<reference evidence="1" key="1">
    <citation type="journal article" date="2021" name="Proc. Natl. Acad. Sci. U.S.A.">
        <title>A Catalog of Tens of Thousands of Viruses from Human Metagenomes Reveals Hidden Associations with Chronic Diseases.</title>
        <authorList>
            <person name="Tisza M.J."/>
            <person name="Buck C.B."/>
        </authorList>
    </citation>
    <scope>NUCLEOTIDE SEQUENCE</scope>
    <source>
        <strain evidence="1">Ctt4r3</strain>
    </source>
</reference>
<evidence type="ECO:0000313" key="1">
    <source>
        <dbReference type="EMBL" id="DAD65824.1"/>
    </source>
</evidence>
<organism evidence="1">
    <name type="scientific">CrAss-like virus sp. ctt4r3</name>
    <dbReference type="NCBI Taxonomy" id="2823619"/>
    <lineage>
        <taxon>Viruses</taxon>
        <taxon>Duplodnaviria</taxon>
        <taxon>Heunggongvirae</taxon>
        <taxon>Uroviricota</taxon>
        <taxon>Caudoviricetes</taxon>
        <taxon>Crassvirales</taxon>
    </lineage>
</organism>
<protein>
    <submittedName>
        <fullName evidence="1">Uncharacterized protein</fullName>
    </submittedName>
</protein>
<name>A0A8S5L7B3_9CAUD</name>
<sequence length="33" mass="3969">MLRLLLINLFFQFEKYSNITIGVLLLLIKFLQL</sequence>